<accession>A0A1I3NM61</accession>
<keyword evidence="3" id="KW-0645">Protease</keyword>
<keyword evidence="1" id="KW-0732">Signal</keyword>
<sequence length="445" mass="47729">MTLARPHHRGRTIAGLGLSAVLVTWAAAPATWAAAPATWAAVPADPAATAGPAQAAAPAGLDREALRRGLDAIHEAGMYGAYSAVRDADTDWSGAAGVADVRTKRPVHPRMLHRVGSITKTFTAVALLQQVERGKIELDAPVARYLPELIPGERGQKITVRTLLNHTSGIGDYISGAFPSFQQGSTASLDDNRFRDFSPEELVGFGLEAPSTGEPGQNWSYSNTNYIIVGLLLEKVTGAAAEPYITRHVIRKAGLRDTSFPRTPLIPGPHSKAYESFYGYIDPPRDYSVYDMSWAGTAGAVVSTMDDLNRFYRALLGGRLLGSAQLAQMQTTVPVTDGQGNVVMNYGLGLYAQDLPCGRFWGHDGGVFGMGTFSLSSPDGRRQLSLGINLMKYQRFDENGVLQPHAIDFALGDHMLQALCGPAASLAKDGRPLTPFPTQQVLVKR</sequence>
<dbReference type="EMBL" id="FOQY01000006">
    <property type="protein sequence ID" value="SFJ10232.1"/>
    <property type="molecule type" value="Genomic_DNA"/>
</dbReference>
<dbReference type="Gene3D" id="3.40.710.10">
    <property type="entry name" value="DD-peptidase/beta-lactamase superfamily"/>
    <property type="match status" value="1"/>
</dbReference>
<dbReference type="Proteomes" id="UP000199111">
    <property type="component" value="Unassembled WGS sequence"/>
</dbReference>
<feature type="domain" description="Beta-lactamase-related" evidence="2">
    <location>
        <begin position="77"/>
        <end position="371"/>
    </location>
</feature>
<dbReference type="InterPro" id="IPR001466">
    <property type="entry name" value="Beta-lactam-related"/>
</dbReference>
<keyword evidence="4" id="KW-1185">Reference proteome</keyword>
<organism evidence="3 4">
    <name type="scientific">Streptosporangium canum</name>
    <dbReference type="NCBI Taxonomy" id="324952"/>
    <lineage>
        <taxon>Bacteria</taxon>
        <taxon>Bacillati</taxon>
        <taxon>Actinomycetota</taxon>
        <taxon>Actinomycetes</taxon>
        <taxon>Streptosporangiales</taxon>
        <taxon>Streptosporangiaceae</taxon>
        <taxon>Streptosporangium</taxon>
    </lineage>
</organism>
<dbReference type="InterPro" id="IPR012338">
    <property type="entry name" value="Beta-lactam/transpept-like"/>
</dbReference>
<proteinExistence type="predicted"/>
<dbReference type="RefSeq" id="WP_093887084.1">
    <property type="nucleotide sequence ID" value="NZ_FOQY01000006.1"/>
</dbReference>
<gene>
    <name evidence="3" type="ORF">SAMN05216275_106266</name>
</gene>
<protein>
    <submittedName>
        <fullName evidence="3">D-alanyl-D-alanine carboxypeptidase</fullName>
    </submittedName>
</protein>
<evidence type="ECO:0000313" key="4">
    <source>
        <dbReference type="Proteomes" id="UP000199111"/>
    </source>
</evidence>
<evidence type="ECO:0000313" key="3">
    <source>
        <dbReference type="EMBL" id="SFJ10232.1"/>
    </source>
</evidence>
<evidence type="ECO:0000259" key="2">
    <source>
        <dbReference type="Pfam" id="PF00144"/>
    </source>
</evidence>
<name>A0A1I3NM61_9ACTN</name>
<dbReference type="PANTHER" id="PTHR46825">
    <property type="entry name" value="D-ALANYL-D-ALANINE-CARBOXYPEPTIDASE/ENDOPEPTIDASE AMPH"/>
    <property type="match status" value="1"/>
</dbReference>
<keyword evidence="3" id="KW-0121">Carboxypeptidase</keyword>
<feature type="signal peptide" evidence="1">
    <location>
        <begin position="1"/>
        <end position="33"/>
    </location>
</feature>
<dbReference type="GeneID" id="96298202"/>
<evidence type="ECO:0000256" key="1">
    <source>
        <dbReference type="SAM" id="SignalP"/>
    </source>
</evidence>
<dbReference type="InterPro" id="IPR050491">
    <property type="entry name" value="AmpC-like"/>
</dbReference>
<feature type="chain" id="PRO_5011435853" evidence="1">
    <location>
        <begin position="34"/>
        <end position="445"/>
    </location>
</feature>
<reference evidence="4" key="1">
    <citation type="submission" date="2016-10" db="EMBL/GenBank/DDBJ databases">
        <authorList>
            <person name="Varghese N."/>
            <person name="Submissions S."/>
        </authorList>
    </citation>
    <scope>NUCLEOTIDE SEQUENCE [LARGE SCALE GENOMIC DNA]</scope>
    <source>
        <strain evidence="4">CGMCC 4.2126</strain>
    </source>
</reference>
<dbReference type="Pfam" id="PF00144">
    <property type="entry name" value="Beta-lactamase"/>
    <property type="match status" value="1"/>
</dbReference>
<dbReference type="GO" id="GO:0004180">
    <property type="term" value="F:carboxypeptidase activity"/>
    <property type="evidence" value="ECO:0007669"/>
    <property type="project" value="UniProtKB-KW"/>
</dbReference>
<dbReference type="PANTHER" id="PTHR46825:SF7">
    <property type="entry name" value="D-ALANYL-D-ALANINE CARBOXYPEPTIDASE"/>
    <property type="match status" value="1"/>
</dbReference>
<keyword evidence="3" id="KW-0378">Hydrolase</keyword>
<dbReference type="AlphaFoldDB" id="A0A1I3NM61"/>
<dbReference type="SUPFAM" id="SSF56601">
    <property type="entry name" value="beta-lactamase/transpeptidase-like"/>
    <property type="match status" value="1"/>
</dbReference>